<feature type="domain" description="HTH cro/C1-type" evidence="2">
    <location>
        <begin position="15"/>
        <end position="69"/>
    </location>
</feature>
<dbReference type="PROSITE" id="PS50943">
    <property type="entry name" value="HTH_CROC1"/>
    <property type="match status" value="1"/>
</dbReference>
<evidence type="ECO:0000259" key="2">
    <source>
        <dbReference type="PROSITE" id="PS50943"/>
    </source>
</evidence>
<dbReference type="GO" id="GO:0003677">
    <property type="term" value="F:DNA binding"/>
    <property type="evidence" value="ECO:0007669"/>
    <property type="project" value="UniProtKB-KW"/>
</dbReference>
<dbReference type="EMBL" id="CP032869">
    <property type="protein sequence ID" value="AYL99140.1"/>
    <property type="molecule type" value="Genomic_DNA"/>
</dbReference>
<dbReference type="Gene3D" id="1.10.260.40">
    <property type="entry name" value="lambda repressor-like DNA-binding domains"/>
    <property type="match status" value="1"/>
</dbReference>
<protein>
    <submittedName>
        <fullName evidence="3">Helix-turn-helix domain-containing protein</fullName>
    </submittedName>
</protein>
<dbReference type="PANTHER" id="PTHR46558">
    <property type="entry name" value="TRACRIPTIONAL REGULATORY PROTEIN-RELATED-RELATED"/>
    <property type="match status" value="1"/>
</dbReference>
<accession>A0A494W061</accession>
<dbReference type="CDD" id="cd00093">
    <property type="entry name" value="HTH_XRE"/>
    <property type="match status" value="1"/>
</dbReference>
<gene>
    <name evidence="3" type="ORF">HYN43_029425</name>
</gene>
<dbReference type="Proteomes" id="UP000270046">
    <property type="component" value="Chromosome"/>
</dbReference>
<dbReference type="SMART" id="SM00530">
    <property type="entry name" value="HTH_XRE"/>
    <property type="match status" value="1"/>
</dbReference>
<dbReference type="InterPro" id="IPR001387">
    <property type="entry name" value="Cro/C1-type_HTH"/>
</dbReference>
<keyword evidence="4" id="KW-1185">Reference proteome</keyword>
<reference evidence="3 4" key="1">
    <citation type="submission" date="2018-10" db="EMBL/GenBank/DDBJ databases">
        <title>Genome sequencing of Mucilaginibacter sp. HYN0043.</title>
        <authorList>
            <person name="Kim M."/>
            <person name="Yi H."/>
        </authorList>
    </citation>
    <scope>NUCLEOTIDE SEQUENCE [LARGE SCALE GENOMIC DNA]</scope>
    <source>
        <strain evidence="3 4">HYN0043</strain>
    </source>
</reference>
<evidence type="ECO:0000313" key="4">
    <source>
        <dbReference type="Proteomes" id="UP000270046"/>
    </source>
</evidence>
<name>A0A494W061_9SPHI</name>
<dbReference type="OrthoDB" id="798409at2"/>
<dbReference type="Pfam" id="PF01381">
    <property type="entry name" value="HTH_3"/>
    <property type="match status" value="1"/>
</dbReference>
<dbReference type="AlphaFoldDB" id="A0A494W061"/>
<evidence type="ECO:0000313" key="3">
    <source>
        <dbReference type="EMBL" id="AYL99140.1"/>
    </source>
</evidence>
<dbReference type="PANTHER" id="PTHR46558:SF15">
    <property type="entry name" value="HELIX-TURN-HELIX DOMAIN PROTEIN"/>
    <property type="match status" value="1"/>
</dbReference>
<dbReference type="SUPFAM" id="SSF47413">
    <property type="entry name" value="lambda repressor-like DNA-binding domains"/>
    <property type="match status" value="1"/>
</dbReference>
<evidence type="ECO:0000256" key="1">
    <source>
        <dbReference type="ARBA" id="ARBA00023125"/>
    </source>
</evidence>
<dbReference type="KEGG" id="muh:HYN43_029425"/>
<sequence length="86" mass="9787">MQEIHTKIKSLVNTIRFIREKKNYSQAYIAAKLSISQNAYSKMELGNSTLTVERLLMIAELLEMTVPELINYPAPTPIARQGKHTP</sequence>
<keyword evidence="1" id="KW-0238">DNA-binding</keyword>
<dbReference type="RefSeq" id="WP_119407383.1">
    <property type="nucleotide sequence ID" value="NZ_CP032869.1"/>
</dbReference>
<proteinExistence type="predicted"/>
<dbReference type="InterPro" id="IPR010982">
    <property type="entry name" value="Lambda_DNA-bd_dom_sf"/>
</dbReference>
<organism evidence="3 4">
    <name type="scientific">Mucilaginibacter celer</name>
    <dbReference type="NCBI Taxonomy" id="2305508"/>
    <lineage>
        <taxon>Bacteria</taxon>
        <taxon>Pseudomonadati</taxon>
        <taxon>Bacteroidota</taxon>
        <taxon>Sphingobacteriia</taxon>
        <taxon>Sphingobacteriales</taxon>
        <taxon>Sphingobacteriaceae</taxon>
        <taxon>Mucilaginibacter</taxon>
    </lineage>
</organism>